<protein>
    <recommendedName>
        <fullName evidence="6">Calcineurin-like phosphoesterase domain-containing protein</fullName>
    </recommendedName>
</protein>
<dbReference type="OrthoDB" id="9984693at2759"/>
<dbReference type="AlphaFoldDB" id="A0A2B7XAS6"/>
<keyword evidence="3" id="KW-1133">Transmembrane helix</keyword>
<evidence type="ECO:0000256" key="1">
    <source>
        <dbReference type="ARBA" id="ARBA00023136"/>
    </source>
</evidence>
<evidence type="ECO:0000313" key="4">
    <source>
        <dbReference type="EMBL" id="PGH05832.1"/>
    </source>
</evidence>
<gene>
    <name evidence="4" type="ORF">AJ80_08280</name>
</gene>
<dbReference type="Proteomes" id="UP000224634">
    <property type="component" value="Unassembled WGS sequence"/>
</dbReference>
<dbReference type="InterPro" id="IPR033308">
    <property type="entry name" value="PGAP5/Cdc1/Ted1"/>
</dbReference>
<sequence>MFPRSFIQRLLSVLLPISIASVIYLYFYPIFLGCAFPLSTPSTSSSSRSNSPALLRTFTEHLGYTKFAARDDDDHQIAPFRLLVLADPQLEGDTSLPNPDDDLWPRLQRHWRDITATRATEDKLPVLRKNLVEIALVDIPFSFQAYRKRLDLLGNDYYLAHIYRALRWWTKPTHVTVLGDLIGSQWVTDAEFQSRAWRFWNRVFRGGVRVDDEITATGSATHNNGGKQEEAFSMDDKTWSNRIINIAGNHDIGYAGDISDARMARFNREFGRANWDVRFQYNAPGEQENSTTRAGSPVPSLHLVVLNSLTLDTPALSSSIQSQTYTYLNDVISYRSPSVEDSTSFTLLLTHLPLHKREGICIDSPHFDFYAEDDEESDTGEPRFKEGGLREQNHLSDHVSRMGILQGLFGMSGDDHAPNGGRGRNGLILTGHDHAGCDVVHFIDHHHEAPAETDGQSWSWSARRYNQNQTTTAVAAAAPETDPKATTSPSIREVTLRSMMGEYGGNAGLLSIWFDADPSVLEWKYEITTCQMGVQHIWWAVHVVALITVVLLLVLGVLALFGSSEQQHQQRQDDGESVGKGTAASAAAAVRRKSASARTTPNGSVSRVRRGEDSSSLNKSGERE</sequence>
<evidence type="ECO:0000256" key="3">
    <source>
        <dbReference type="SAM" id="Phobius"/>
    </source>
</evidence>
<dbReference type="EMBL" id="PDNA01000184">
    <property type="protein sequence ID" value="PGH05832.1"/>
    <property type="molecule type" value="Genomic_DNA"/>
</dbReference>
<feature type="transmembrane region" description="Helical" evidence="3">
    <location>
        <begin position="537"/>
        <end position="561"/>
    </location>
</feature>
<dbReference type="STRING" id="1447883.A0A2B7XAS6"/>
<dbReference type="GO" id="GO:0006506">
    <property type="term" value="P:GPI anchor biosynthetic process"/>
    <property type="evidence" value="ECO:0007669"/>
    <property type="project" value="InterPro"/>
</dbReference>
<accession>A0A2B7XAS6</accession>
<evidence type="ECO:0000256" key="2">
    <source>
        <dbReference type="SAM" id="MobiDB-lite"/>
    </source>
</evidence>
<dbReference type="GO" id="GO:0005783">
    <property type="term" value="C:endoplasmic reticulum"/>
    <property type="evidence" value="ECO:0007669"/>
    <property type="project" value="TreeGrafter"/>
</dbReference>
<proteinExistence type="predicted"/>
<feature type="compositionally biased region" description="Low complexity" evidence="2">
    <location>
        <begin position="579"/>
        <end position="589"/>
    </location>
</feature>
<dbReference type="GO" id="GO:0016020">
    <property type="term" value="C:membrane"/>
    <property type="evidence" value="ECO:0007669"/>
    <property type="project" value="GOC"/>
</dbReference>
<name>A0A2B7XAS6_POLH7</name>
<dbReference type="PANTHER" id="PTHR13315">
    <property type="entry name" value="METALLO PHOSPHOESTERASE RELATED"/>
    <property type="match status" value="1"/>
</dbReference>
<dbReference type="PANTHER" id="PTHR13315:SF1">
    <property type="entry name" value="PROTEIN TED1"/>
    <property type="match status" value="1"/>
</dbReference>
<evidence type="ECO:0008006" key="6">
    <source>
        <dbReference type="Google" id="ProtNLM"/>
    </source>
</evidence>
<feature type="transmembrane region" description="Helical" evidence="3">
    <location>
        <begin position="12"/>
        <end position="38"/>
    </location>
</feature>
<dbReference type="InterPro" id="IPR029052">
    <property type="entry name" value="Metallo-depent_PP-like"/>
</dbReference>
<evidence type="ECO:0000313" key="5">
    <source>
        <dbReference type="Proteomes" id="UP000224634"/>
    </source>
</evidence>
<keyword evidence="3" id="KW-0812">Transmembrane</keyword>
<dbReference type="PROSITE" id="PS51257">
    <property type="entry name" value="PROKAR_LIPOPROTEIN"/>
    <property type="match status" value="1"/>
</dbReference>
<comment type="caution">
    <text evidence="4">The sequence shown here is derived from an EMBL/GenBank/DDBJ whole genome shotgun (WGS) entry which is preliminary data.</text>
</comment>
<organism evidence="4 5">
    <name type="scientific">Polytolypa hystricis (strain UAMH7299)</name>
    <dbReference type="NCBI Taxonomy" id="1447883"/>
    <lineage>
        <taxon>Eukaryota</taxon>
        <taxon>Fungi</taxon>
        <taxon>Dikarya</taxon>
        <taxon>Ascomycota</taxon>
        <taxon>Pezizomycotina</taxon>
        <taxon>Eurotiomycetes</taxon>
        <taxon>Eurotiomycetidae</taxon>
        <taxon>Onygenales</taxon>
        <taxon>Onygenales incertae sedis</taxon>
        <taxon>Polytolypa</taxon>
    </lineage>
</organism>
<keyword evidence="1 3" id="KW-0472">Membrane</keyword>
<feature type="compositionally biased region" description="Polar residues" evidence="2">
    <location>
        <begin position="614"/>
        <end position="624"/>
    </location>
</feature>
<reference evidence="4 5" key="1">
    <citation type="submission" date="2017-10" db="EMBL/GenBank/DDBJ databases">
        <title>Comparative genomics in systemic dimorphic fungi from Ajellomycetaceae.</title>
        <authorList>
            <person name="Munoz J.F."/>
            <person name="Mcewen J.G."/>
            <person name="Clay O.K."/>
            <person name="Cuomo C.A."/>
        </authorList>
    </citation>
    <scope>NUCLEOTIDE SEQUENCE [LARGE SCALE GENOMIC DNA]</scope>
    <source>
        <strain evidence="4 5">UAMH7299</strain>
    </source>
</reference>
<keyword evidence="5" id="KW-1185">Reference proteome</keyword>
<feature type="region of interest" description="Disordered" evidence="2">
    <location>
        <begin position="567"/>
        <end position="624"/>
    </location>
</feature>
<dbReference type="SUPFAM" id="SSF56300">
    <property type="entry name" value="Metallo-dependent phosphatases"/>
    <property type="match status" value="1"/>
</dbReference>